<name>A0AAW9RY30_9HYPH</name>
<protein>
    <recommendedName>
        <fullName evidence="3">Sulfotransferase family protein</fullName>
    </recommendedName>
</protein>
<dbReference type="RefSeq" id="WP_340330031.1">
    <property type="nucleotide sequence ID" value="NZ_JAZHOF010000004.1"/>
</dbReference>
<dbReference type="EMBL" id="JAZHOF010000004">
    <property type="protein sequence ID" value="MEJ8572346.1"/>
    <property type="molecule type" value="Genomic_DNA"/>
</dbReference>
<evidence type="ECO:0008006" key="3">
    <source>
        <dbReference type="Google" id="ProtNLM"/>
    </source>
</evidence>
<dbReference type="SUPFAM" id="SSF52540">
    <property type="entry name" value="P-loop containing nucleoside triphosphate hydrolases"/>
    <property type="match status" value="1"/>
</dbReference>
<accession>A0AAW9RY30</accession>
<evidence type="ECO:0000313" key="2">
    <source>
        <dbReference type="Proteomes" id="UP001378188"/>
    </source>
</evidence>
<comment type="caution">
    <text evidence="1">The sequence shown here is derived from an EMBL/GenBank/DDBJ whole genome shotgun (WGS) entry which is preliminary data.</text>
</comment>
<proteinExistence type="predicted"/>
<organism evidence="1 2">
    <name type="scientific">Microbaculum marinum</name>
    <dbReference type="NCBI Taxonomy" id="1764581"/>
    <lineage>
        <taxon>Bacteria</taxon>
        <taxon>Pseudomonadati</taxon>
        <taxon>Pseudomonadota</taxon>
        <taxon>Alphaproteobacteria</taxon>
        <taxon>Hyphomicrobiales</taxon>
        <taxon>Tepidamorphaceae</taxon>
        <taxon>Microbaculum</taxon>
    </lineage>
</organism>
<dbReference type="Proteomes" id="UP001378188">
    <property type="component" value="Unassembled WGS sequence"/>
</dbReference>
<reference evidence="1 2" key="1">
    <citation type="submission" date="2024-02" db="EMBL/GenBank/DDBJ databases">
        <title>Genome analysis and characterization of Microbaculum marinisediminis sp. nov., isolated from marine sediment.</title>
        <authorList>
            <person name="Du Z.-J."/>
            <person name="Ye Y.-Q."/>
            <person name="Zhang Z.-R."/>
            <person name="Yuan S.-M."/>
            <person name="Zhang X.-Y."/>
        </authorList>
    </citation>
    <scope>NUCLEOTIDE SEQUENCE [LARGE SCALE GENOMIC DNA]</scope>
    <source>
        <strain evidence="1 2">SDUM1044001</strain>
    </source>
</reference>
<sequence>MHRSGTSLAAELLVKLGGFTRERLLEGNQYNPRGYWEDAGIVALQDRILAACDRSWGSRQSFLPMPEGWLDAQEMDSLRVELEAQILSGLGDARAARAPWIVKDPRVCRLLPLWRQIAARQGIRLAVVLSVRAPAAVAASLEQRDRLPAPVGRLSWLVNHVDLLKQGDGLIAGCVSYDRWFTEAPGQAGVLVSAAGLPRTRSEVEEAVASIVTPEFRHHHKVLGEGMADRLFAELDRWAETGRRPDRLDELSEMAGATLADLAAWVDSINDPHVLGESLEAQLDEFRTAYLASAERADELQSLVWRLRGPLALLRAGRRVLRPAGSRRN</sequence>
<evidence type="ECO:0000313" key="1">
    <source>
        <dbReference type="EMBL" id="MEJ8572346.1"/>
    </source>
</evidence>
<dbReference type="AlphaFoldDB" id="A0AAW9RY30"/>
<keyword evidence="2" id="KW-1185">Reference proteome</keyword>
<dbReference type="Gene3D" id="3.40.50.300">
    <property type="entry name" value="P-loop containing nucleotide triphosphate hydrolases"/>
    <property type="match status" value="1"/>
</dbReference>
<dbReference type="InterPro" id="IPR027417">
    <property type="entry name" value="P-loop_NTPase"/>
</dbReference>
<gene>
    <name evidence="1" type="ORF">V3328_12725</name>
</gene>